<dbReference type="PANTHER" id="PTHR30217:SF7">
    <property type="entry name" value="TRNA HYDROXYLATION PROTEIN P2"/>
    <property type="match status" value="1"/>
</dbReference>
<evidence type="ECO:0000313" key="3">
    <source>
        <dbReference type="Proteomes" id="UP000681526"/>
    </source>
</evidence>
<dbReference type="EMBL" id="CAJRAY010000091">
    <property type="protein sequence ID" value="CAG5092177.1"/>
    <property type="molecule type" value="Genomic_DNA"/>
</dbReference>
<accession>A0ABM8V8J9</accession>
<gene>
    <name evidence="2" type="primary">txxe 3477-yrrN</name>
    <name evidence="2" type="ORF">TXXE_17750</name>
</gene>
<dbReference type="Pfam" id="PF01136">
    <property type="entry name" value="Peptidase_U32"/>
    <property type="match status" value="1"/>
</dbReference>
<comment type="caution">
    <text evidence="2">The sequence shown here is derived from an EMBL/GenBank/DDBJ whole genome shotgun (WGS) entry which is preliminary data.</text>
</comment>
<sequence length="352" mass="38461">MMAAAEARKPEPSAKAIHGQNSLMKARKPELLATASSPAELERLANAGADALLVGGPPFAARAAGPFDLAMIRDAARLLHPQGKRLYVLVNNLLDNAALEALPEYIRGLAEAGVDAVECGDPAVLMTVREEAPGIGVHWNAEMTATNARAAEFWGRRGASRAVLARELNGEEILAFKAKTSLEVQVQVHGMTNIYHSKRRLVESYLEHSANTGRSFVLRGRDGSDAGGSAGLPGAADAAQGLYLIETERPDSRLPIFEDEAGTHIMSPDDICLLEVVHELLEGGIDAFKIEGLLKTPEYNEAAVRAYRTAIDEWLRDPAGYEFREEWLEPVRALQDPRRELTFGFYYKEQVY</sequence>
<dbReference type="Proteomes" id="UP000681526">
    <property type="component" value="Unassembled WGS sequence"/>
</dbReference>
<name>A0ABM8V8J9_THEXY</name>
<dbReference type="PANTHER" id="PTHR30217">
    <property type="entry name" value="PEPTIDASE U32 FAMILY"/>
    <property type="match status" value="1"/>
</dbReference>
<feature type="compositionally biased region" description="Basic and acidic residues" evidence="1">
    <location>
        <begin position="1"/>
        <end position="12"/>
    </location>
</feature>
<evidence type="ECO:0000256" key="1">
    <source>
        <dbReference type="SAM" id="MobiDB-lite"/>
    </source>
</evidence>
<feature type="region of interest" description="Disordered" evidence="1">
    <location>
        <begin position="1"/>
        <end position="20"/>
    </location>
</feature>
<keyword evidence="3" id="KW-1185">Reference proteome</keyword>
<protein>
    <submittedName>
        <fullName evidence="2">Calcium-binding protein YrrN</fullName>
    </submittedName>
</protein>
<organism evidence="2 3">
    <name type="scientific">Thermobacillus xylanilyticus</name>
    <dbReference type="NCBI Taxonomy" id="76633"/>
    <lineage>
        <taxon>Bacteria</taxon>
        <taxon>Bacillati</taxon>
        <taxon>Bacillota</taxon>
        <taxon>Bacilli</taxon>
        <taxon>Bacillales</taxon>
        <taxon>Paenibacillaceae</taxon>
        <taxon>Thermobacillus</taxon>
    </lineage>
</organism>
<reference evidence="2 3" key="1">
    <citation type="submission" date="2021-04" db="EMBL/GenBank/DDBJ databases">
        <authorList>
            <person name="Rakotoarivonina H."/>
        </authorList>
    </citation>
    <scope>NUCLEOTIDE SEQUENCE [LARGE SCALE GENOMIC DNA]</scope>
    <source>
        <strain evidence="2 3">XE</strain>
    </source>
</reference>
<proteinExistence type="predicted"/>
<dbReference type="InterPro" id="IPR051454">
    <property type="entry name" value="RNA/ubiquinone_mod_enzymes"/>
</dbReference>
<dbReference type="InterPro" id="IPR001539">
    <property type="entry name" value="Peptidase_U32"/>
</dbReference>
<evidence type="ECO:0000313" key="2">
    <source>
        <dbReference type="EMBL" id="CAG5092177.1"/>
    </source>
</evidence>